<protein>
    <recommendedName>
        <fullName evidence="5">GDSL esterase/lipase</fullName>
    </recommendedName>
</protein>
<keyword evidence="4" id="KW-1185">Reference proteome</keyword>
<dbReference type="AlphaFoldDB" id="A0A834ZPV0"/>
<accession>A0A834ZPV0</accession>
<evidence type="ECO:0000256" key="1">
    <source>
        <dbReference type="ARBA" id="ARBA00008668"/>
    </source>
</evidence>
<dbReference type="InterPro" id="IPR036514">
    <property type="entry name" value="SGNH_hydro_sf"/>
</dbReference>
<reference evidence="3 4" key="1">
    <citation type="submission" date="2020-04" db="EMBL/GenBank/DDBJ databases">
        <title>Plant Genome Project.</title>
        <authorList>
            <person name="Zhang R.-G."/>
        </authorList>
    </citation>
    <scope>NUCLEOTIDE SEQUENCE [LARGE SCALE GENOMIC DNA]</scope>
    <source>
        <strain evidence="3">YNK0</strain>
        <tissue evidence="3">Leaf</tissue>
    </source>
</reference>
<evidence type="ECO:0000313" key="3">
    <source>
        <dbReference type="EMBL" id="KAF8409635.1"/>
    </source>
</evidence>
<dbReference type="FunFam" id="3.40.50.1110:FF:000003">
    <property type="entry name" value="GDSL esterase/lipase APG"/>
    <property type="match status" value="1"/>
</dbReference>
<evidence type="ECO:0008006" key="5">
    <source>
        <dbReference type="Google" id="ProtNLM"/>
    </source>
</evidence>
<dbReference type="PANTHER" id="PTHR45642">
    <property type="entry name" value="GDSL ESTERASE/LIPASE EXL3"/>
    <property type="match status" value="1"/>
</dbReference>
<proteinExistence type="inferred from homology"/>
<organism evidence="3 4">
    <name type="scientific">Tetracentron sinense</name>
    <name type="common">Spur-leaf</name>
    <dbReference type="NCBI Taxonomy" id="13715"/>
    <lineage>
        <taxon>Eukaryota</taxon>
        <taxon>Viridiplantae</taxon>
        <taxon>Streptophyta</taxon>
        <taxon>Embryophyta</taxon>
        <taxon>Tracheophyta</taxon>
        <taxon>Spermatophyta</taxon>
        <taxon>Magnoliopsida</taxon>
        <taxon>Trochodendrales</taxon>
        <taxon>Trochodendraceae</taxon>
        <taxon>Tetracentron</taxon>
    </lineage>
</organism>
<dbReference type="CDD" id="cd01837">
    <property type="entry name" value="SGNH_plant_lipase_like"/>
    <property type="match status" value="1"/>
</dbReference>
<dbReference type="EMBL" id="JABCRI010000003">
    <property type="protein sequence ID" value="KAF8409635.1"/>
    <property type="molecule type" value="Genomic_DNA"/>
</dbReference>
<dbReference type="OrthoDB" id="1600564at2759"/>
<keyword evidence="2" id="KW-0732">Signal</keyword>
<dbReference type="SUPFAM" id="SSF52266">
    <property type="entry name" value="SGNH hydrolase"/>
    <property type="match status" value="1"/>
</dbReference>
<gene>
    <name evidence="3" type="ORF">HHK36_005713</name>
</gene>
<feature type="chain" id="PRO_5032340296" description="GDSL esterase/lipase" evidence="2">
    <location>
        <begin position="25"/>
        <end position="351"/>
    </location>
</feature>
<sequence length="351" mass="39237">MARNTIPSWLFFTQILLPVVEIAAKVPAIIVFGDSSVDAGNNNKISTILKSNFEPYGRDFEGGLPTGRFSNGRIPPDFISEAFGIKPTVPAYLDPIYNITDFASGVCFASAGTGYDNATSDVLSVIPLWEELKYYKDYQKKLRAYFGEEKANDILSEALYLMSLGTNDFLENYYTFFSDRSPEFTVEEYQRFLAGIAGKFITELYSLGARKISLGGVPPMGCLPLERTTNLLSGSDCVEEYNDVAKDFNGKLLELVVKLNKELPGIKLVLSNPYYILLEIIEKPSSFGFENVEVACCATGMFEMGYMCDQFNPFTCAIADKYVFWDSFHPSEKTNQIVSDHVVKNFLAEFL</sequence>
<evidence type="ECO:0000256" key="2">
    <source>
        <dbReference type="SAM" id="SignalP"/>
    </source>
</evidence>
<dbReference type="InterPro" id="IPR001087">
    <property type="entry name" value="GDSL"/>
</dbReference>
<dbReference type="GO" id="GO:0016788">
    <property type="term" value="F:hydrolase activity, acting on ester bonds"/>
    <property type="evidence" value="ECO:0007669"/>
    <property type="project" value="InterPro"/>
</dbReference>
<comment type="similarity">
    <text evidence="1">Belongs to the 'GDSL' lipolytic enzyme family.</text>
</comment>
<dbReference type="Gene3D" id="3.40.50.1110">
    <property type="entry name" value="SGNH hydrolase"/>
    <property type="match status" value="1"/>
</dbReference>
<name>A0A834ZPV0_TETSI</name>
<dbReference type="InterPro" id="IPR035669">
    <property type="entry name" value="SGNH_plant_lipase-like"/>
</dbReference>
<evidence type="ECO:0000313" key="4">
    <source>
        <dbReference type="Proteomes" id="UP000655225"/>
    </source>
</evidence>
<dbReference type="Pfam" id="PF00657">
    <property type="entry name" value="Lipase_GDSL"/>
    <property type="match status" value="1"/>
</dbReference>
<feature type="signal peptide" evidence="2">
    <location>
        <begin position="1"/>
        <end position="24"/>
    </location>
</feature>
<dbReference type="OMA" id="MCNDDAP"/>
<dbReference type="PANTHER" id="PTHR45642:SF46">
    <property type="entry name" value="OS06G0636700 PROTEIN"/>
    <property type="match status" value="1"/>
</dbReference>
<comment type="caution">
    <text evidence="3">The sequence shown here is derived from an EMBL/GenBank/DDBJ whole genome shotgun (WGS) entry which is preliminary data.</text>
</comment>
<dbReference type="Proteomes" id="UP000655225">
    <property type="component" value="Unassembled WGS sequence"/>
</dbReference>
<dbReference type="InterPro" id="IPR050592">
    <property type="entry name" value="GDSL_lipolytic_enzyme"/>
</dbReference>